<dbReference type="RefSeq" id="WP_249893080.1">
    <property type="nucleotide sequence ID" value="NZ_CP082904.1"/>
</dbReference>
<feature type="chain" id="PRO_5045503966" evidence="1">
    <location>
        <begin position="20"/>
        <end position="126"/>
    </location>
</feature>
<dbReference type="InterPro" id="IPR019684">
    <property type="entry name" value="HofP"/>
</dbReference>
<keyword evidence="3" id="KW-1185">Reference proteome</keyword>
<gene>
    <name evidence="2" type="ORF">K6958_01710</name>
</gene>
<evidence type="ECO:0000313" key="2">
    <source>
        <dbReference type="EMBL" id="UQY44450.1"/>
    </source>
</evidence>
<reference evidence="2" key="1">
    <citation type="submission" date="2021-09" db="EMBL/GenBank/DDBJ databases">
        <title>First case of bloodstream infection caused by Mixta hanseatica sp. nov., a member of the Erwiniaceae family.</title>
        <authorList>
            <person name="Both A."/>
            <person name="Huang J."/>
            <person name="Wenzel P."/>
            <person name="Aepfelbacher M."/>
            <person name="Rohde H."/>
            <person name="Christner M."/>
            <person name="Hentschke M."/>
        </authorList>
    </citation>
    <scope>NUCLEOTIDE SEQUENCE</scope>
    <source>
        <strain evidence="2">X22927</strain>
    </source>
</reference>
<dbReference type="Pfam" id="PF10748">
    <property type="entry name" value="HofP"/>
    <property type="match status" value="1"/>
</dbReference>
<protein>
    <submittedName>
        <fullName evidence="2">DUF2531 family protein</fullName>
    </submittedName>
</protein>
<evidence type="ECO:0000256" key="1">
    <source>
        <dbReference type="SAM" id="SignalP"/>
    </source>
</evidence>
<evidence type="ECO:0000313" key="3">
    <source>
        <dbReference type="Proteomes" id="UP001056635"/>
    </source>
</evidence>
<accession>A0ABY4R9C9</accession>
<proteinExistence type="predicted"/>
<keyword evidence="1" id="KW-0732">Signal</keyword>
<dbReference type="Proteomes" id="UP001056635">
    <property type="component" value="Chromosome"/>
</dbReference>
<organism evidence="2 3">
    <name type="scientific">Mixta hanseatica</name>
    <dbReference type="NCBI Taxonomy" id="2872648"/>
    <lineage>
        <taxon>Bacteria</taxon>
        <taxon>Pseudomonadati</taxon>
        <taxon>Pseudomonadota</taxon>
        <taxon>Gammaproteobacteria</taxon>
        <taxon>Enterobacterales</taxon>
        <taxon>Erwiniaceae</taxon>
        <taxon>Mixta</taxon>
    </lineage>
</organism>
<sequence>MKCLLISGLFFLCLPPAMARDPFAPLRASCLTSVTSLAHWQLQGMIGRGDRYLGWLRSTQGERVAIASDRPLPFAGWRIEAFTPFRLSLSAPQSCVPQRVTLPIKGKYYAKDRSRVAVDDRDSSSP</sequence>
<feature type="signal peptide" evidence="1">
    <location>
        <begin position="1"/>
        <end position="19"/>
    </location>
</feature>
<dbReference type="EMBL" id="CP082904">
    <property type="protein sequence ID" value="UQY44450.1"/>
    <property type="molecule type" value="Genomic_DNA"/>
</dbReference>
<name>A0ABY4R9C9_9GAMM</name>